<dbReference type="PANTHER" id="PTHR23521:SF3">
    <property type="entry name" value="MFS TRANSPORTER"/>
    <property type="match status" value="1"/>
</dbReference>
<dbReference type="Proteomes" id="UP001138709">
    <property type="component" value="Unassembled WGS sequence"/>
</dbReference>
<evidence type="ECO:0000256" key="1">
    <source>
        <dbReference type="ARBA" id="ARBA00022692"/>
    </source>
</evidence>
<reference evidence="5" key="2">
    <citation type="journal article" date="2021" name="Syst. Appl. Microbiol.">
        <title>Roseomonas hellenica sp. nov., isolated from roots of wild-growing Alkanna tinctoria.</title>
        <authorList>
            <person name="Rat A."/>
            <person name="Naranjo H.D."/>
            <person name="Lebbe L."/>
            <person name="Cnockaert M."/>
            <person name="Krigas N."/>
            <person name="Grigoriadou K."/>
            <person name="Maloupa E."/>
            <person name="Willems A."/>
        </authorList>
    </citation>
    <scope>NUCLEOTIDE SEQUENCE</scope>
    <source>
        <strain evidence="5">LMG 31228</strain>
    </source>
</reference>
<feature type="transmembrane region" description="Helical" evidence="4">
    <location>
        <begin position="216"/>
        <end position="239"/>
    </location>
</feature>
<keyword evidence="6" id="KW-1185">Reference proteome</keyword>
<reference evidence="5" key="1">
    <citation type="submission" date="2020-01" db="EMBL/GenBank/DDBJ databases">
        <authorList>
            <person name="Rat A."/>
        </authorList>
    </citation>
    <scope>NUCLEOTIDE SEQUENCE</scope>
    <source>
        <strain evidence="5">LMG 31228</strain>
    </source>
</reference>
<dbReference type="GO" id="GO:0022857">
    <property type="term" value="F:transmembrane transporter activity"/>
    <property type="evidence" value="ECO:0007669"/>
    <property type="project" value="InterPro"/>
</dbReference>
<dbReference type="PANTHER" id="PTHR23521">
    <property type="entry name" value="TRANSPORTER MFS SUPERFAMILY"/>
    <property type="match status" value="1"/>
</dbReference>
<organism evidence="5 6">
    <name type="scientific">Neoroseomonas eburnea</name>
    <dbReference type="NCBI Taxonomy" id="1346889"/>
    <lineage>
        <taxon>Bacteria</taxon>
        <taxon>Pseudomonadati</taxon>
        <taxon>Pseudomonadota</taxon>
        <taxon>Alphaproteobacteria</taxon>
        <taxon>Acetobacterales</taxon>
        <taxon>Acetobacteraceae</taxon>
        <taxon>Neoroseomonas</taxon>
    </lineage>
</organism>
<dbReference type="SUPFAM" id="SSF103473">
    <property type="entry name" value="MFS general substrate transporter"/>
    <property type="match status" value="1"/>
</dbReference>
<feature type="transmembrane region" description="Helical" evidence="4">
    <location>
        <begin position="337"/>
        <end position="360"/>
    </location>
</feature>
<protein>
    <submittedName>
        <fullName evidence="5">MFS transporter</fullName>
    </submittedName>
</protein>
<feature type="transmembrane region" description="Helical" evidence="4">
    <location>
        <begin position="78"/>
        <end position="97"/>
    </location>
</feature>
<dbReference type="EMBL" id="JAAEDL010000002">
    <property type="protein sequence ID" value="MBR0679343.1"/>
    <property type="molecule type" value="Genomic_DNA"/>
</dbReference>
<feature type="transmembrane region" description="Helical" evidence="4">
    <location>
        <begin position="245"/>
        <end position="265"/>
    </location>
</feature>
<feature type="transmembrane region" description="Helical" evidence="4">
    <location>
        <begin position="49"/>
        <end position="71"/>
    </location>
</feature>
<keyword evidence="2 4" id="KW-1133">Transmembrane helix</keyword>
<dbReference type="Pfam" id="PF07690">
    <property type="entry name" value="MFS_1"/>
    <property type="match status" value="1"/>
</dbReference>
<keyword evidence="1 4" id="KW-0812">Transmembrane</keyword>
<dbReference type="InterPro" id="IPR036259">
    <property type="entry name" value="MFS_trans_sf"/>
</dbReference>
<feature type="transmembrane region" description="Helical" evidence="4">
    <location>
        <begin position="277"/>
        <end position="299"/>
    </location>
</feature>
<dbReference type="AlphaFoldDB" id="A0A9X9X6K7"/>
<feature type="transmembrane region" description="Helical" evidence="4">
    <location>
        <begin position="134"/>
        <end position="155"/>
    </location>
</feature>
<evidence type="ECO:0000313" key="5">
    <source>
        <dbReference type="EMBL" id="MBR0679343.1"/>
    </source>
</evidence>
<feature type="transmembrane region" description="Helical" evidence="4">
    <location>
        <begin position="167"/>
        <end position="185"/>
    </location>
</feature>
<comment type="caution">
    <text evidence="5">The sequence shown here is derived from an EMBL/GenBank/DDBJ whole genome shotgun (WGS) entry which is preliminary data.</text>
</comment>
<evidence type="ECO:0000313" key="6">
    <source>
        <dbReference type="Proteomes" id="UP001138709"/>
    </source>
</evidence>
<accession>A0A9X9X6K7</accession>
<evidence type="ECO:0000256" key="3">
    <source>
        <dbReference type="ARBA" id="ARBA00023136"/>
    </source>
</evidence>
<proteinExistence type="predicted"/>
<name>A0A9X9X6K7_9PROT</name>
<feature type="transmembrane region" description="Helical" evidence="4">
    <location>
        <begin position="366"/>
        <end position="384"/>
    </location>
</feature>
<sequence length="403" mass="40745">MNAPAAAKRLNLALLAAAIVLVLSVWFAGTVAVPSLIGQGLISPGRAAWLTACVQLGFVAGTLVSAVLSLADRVDARRLFLGCALLAAVATLAQTQVAPAGAAALVLRCVAGAAMAGVYPVGMKLAASWARGDLGLLIGIVVGAVTLGSGLPHLLPDLVGSLDWRSAYAGAGVLAAAGGVLILPFRPGPLLGARPPFRPGQALEAWRNRGLRLANLGYLGHMWELYAMWAWIGVFLASVLGRPDVGAWVFGVLAAGAAGCVLAGIAADRWNRARVAALCMVVSGGCAVLIGPASAWPALALGLAFLWGFTVVADSAQFSACVVTLSPPDYVGTMLTVQTSLGFLLTVGTIGLLPVAMQALGPGTGFALLGIGPLLGAVAMWRLAPMLEVPRVIAGPARAAPPP</sequence>
<dbReference type="RefSeq" id="WP_211844705.1">
    <property type="nucleotide sequence ID" value="NZ_JAAEDL010000002.1"/>
</dbReference>
<dbReference type="GO" id="GO:0005886">
    <property type="term" value="C:plasma membrane"/>
    <property type="evidence" value="ECO:0007669"/>
    <property type="project" value="TreeGrafter"/>
</dbReference>
<dbReference type="Gene3D" id="1.20.1250.20">
    <property type="entry name" value="MFS general substrate transporter like domains"/>
    <property type="match status" value="1"/>
</dbReference>
<dbReference type="InterPro" id="IPR011701">
    <property type="entry name" value="MFS"/>
</dbReference>
<evidence type="ECO:0000256" key="4">
    <source>
        <dbReference type="SAM" id="Phobius"/>
    </source>
</evidence>
<evidence type="ECO:0000256" key="2">
    <source>
        <dbReference type="ARBA" id="ARBA00022989"/>
    </source>
</evidence>
<gene>
    <name evidence="5" type="ORF">GXW74_02500</name>
</gene>
<feature type="transmembrane region" description="Helical" evidence="4">
    <location>
        <begin position="103"/>
        <end position="122"/>
    </location>
</feature>
<keyword evidence="3 4" id="KW-0472">Membrane</keyword>
<feature type="transmembrane region" description="Helical" evidence="4">
    <location>
        <begin position="12"/>
        <end position="37"/>
    </location>
</feature>